<comment type="catalytic activity">
    <reaction evidence="10">
        <text>L-threonyl-[protein] + ATP = O-phospho-L-threonyl-[protein] + ADP + H(+)</text>
        <dbReference type="Rhea" id="RHEA:46608"/>
        <dbReference type="Rhea" id="RHEA-COMP:11060"/>
        <dbReference type="Rhea" id="RHEA-COMP:11605"/>
        <dbReference type="ChEBI" id="CHEBI:15378"/>
        <dbReference type="ChEBI" id="CHEBI:30013"/>
        <dbReference type="ChEBI" id="CHEBI:30616"/>
        <dbReference type="ChEBI" id="CHEBI:61977"/>
        <dbReference type="ChEBI" id="CHEBI:456216"/>
        <dbReference type="EC" id="2.7.11.1"/>
    </reaction>
</comment>
<evidence type="ECO:0000256" key="4">
    <source>
        <dbReference type="ARBA" id="ARBA00022490"/>
    </source>
</evidence>
<dbReference type="GO" id="GO:0005524">
    <property type="term" value="F:ATP binding"/>
    <property type="evidence" value="ECO:0007669"/>
    <property type="project" value="UniProtKB-UniRule"/>
</dbReference>
<gene>
    <name evidence="16" type="ORF">OXX778_LOCUS2809</name>
</gene>
<comment type="catalytic activity">
    <reaction evidence="11">
        <text>L-seryl-[protein] + ATP = O-phospho-L-seryl-[protein] + ADP + H(+)</text>
        <dbReference type="Rhea" id="RHEA:17989"/>
        <dbReference type="Rhea" id="RHEA-COMP:9863"/>
        <dbReference type="Rhea" id="RHEA-COMP:11604"/>
        <dbReference type="ChEBI" id="CHEBI:15378"/>
        <dbReference type="ChEBI" id="CHEBI:29999"/>
        <dbReference type="ChEBI" id="CHEBI:30616"/>
        <dbReference type="ChEBI" id="CHEBI:83421"/>
        <dbReference type="ChEBI" id="CHEBI:456216"/>
        <dbReference type="EC" id="2.7.11.1"/>
    </reaction>
</comment>
<evidence type="ECO:0000313" key="17">
    <source>
        <dbReference type="Proteomes" id="UP000663879"/>
    </source>
</evidence>
<reference evidence="16" key="1">
    <citation type="submission" date="2021-02" db="EMBL/GenBank/DDBJ databases">
        <authorList>
            <person name="Nowell W R."/>
        </authorList>
    </citation>
    <scope>NUCLEOTIDE SEQUENCE</scope>
    <source>
        <strain evidence="16">Ploen Becks lab</strain>
    </source>
</reference>
<feature type="region of interest" description="Disordered" evidence="14">
    <location>
        <begin position="56"/>
        <end position="83"/>
    </location>
</feature>
<evidence type="ECO:0000259" key="15">
    <source>
        <dbReference type="PROSITE" id="PS50011"/>
    </source>
</evidence>
<keyword evidence="4" id="KW-0963">Cytoplasm</keyword>
<feature type="binding site" evidence="12">
    <location>
        <position position="119"/>
    </location>
    <ligand>
        <name>ATP</name>
        <dbReference type="ChEBI" id="CHEBI:30616"/>
    </ligand>
</feature>
<evidence type="ECO:0000256" key="2">
    <source>
        <dbReference type="ARBA" id="ARBA00005926"/>
    </source>
</evidence>
<evidence type="ECO:0000256" key="10">
    <source>
        <dbReference type="ARBA" id="ARBA00047899"/>
    </source>
</evidence>
<dbReference type="FunFam" id="1.10.510.10:FF:000703">
    <property type="entry name" value="Casein kinase I gamma"/>
    <property type="match status" value="1"/>
</dbReference>
<evidence type="ECO:0000313" key="16">
    <source>
        <dbReference type="EMBL" id="CAF0730455.1"/>
    </source>
</evidence>
<evidence type="ECO:0000256" key="6">
    <source>
        <dbReference type="ARBA" id="ARBA00022679"/>
    </source>
</evidence>
<keyword evidence="17" id="KW-1185">Reference proteome</keyword>
<dbReference type="InterPro" id="IPR017441">
    <property type="entry name" value="Protein_kinase_ATP_BS"/>
</dbReference>
<dbReference type="AlphaFoldDB" id="A0A813N3D6"/>
<dbReference type="SUPFAM" id="SSF56112">
    <property type="entry name" value="Protein kinase-like (PK-like)"/>
    <property type="match status" value="1"/>
</dbReference>
<dbReference type="Proteomes" id="UP000663879">
    <property type="component" value="Unassembled WGS sequence"/>
</dbReference>
<evidence type="ECO:0000256" key="7">
    <source>
        <dbReference type="ARBA" id="ARBA00022741"/>
    </source>
</evidence>
<proteinExistence type="inferred from homology"/>
<keyword evidence="6" id="KW-0808">Transferase</keyword>
<dbReference type="PROSITE" id="PS00108">
    <property type="entry name" value="PROTEIN_KINASE_ST"/>
    <property type="match status" value="1"/>
</dbReference>
<dbReference type="PROSITE" id="PS50011">
    <property type="entry name" value="PROTEIN_KINASE_DOM"/>
    <property type="match status" value="1"/>
</dbReference>
<evidence type="ECO:0000256" key="8">
    <source>
        <dbReference type="ARBA" id="ARBA00022777"/>
    </source>
</evidence>
<evidence type="ECO:0000256" key="3">
    <source>
        <dbReference type="ARBA" id="ARBA00012513"/>
    </source>
</evidence>
<evidence type="ECO:0000256" key="14">
    <source>
        <dbReference type="SAM" id="MobiDB-lite"/>
    </source>
</evidence>
<sequence length="485" mass="55683">MIGKANMLTNEKMSSENPLTKNKFFSSAQQLFTANTSSTATPLFKTAVQSIRARFPQKLASKPNNTNSTTPSEQSPQSNSSGHVIVGQSFKVGRKIGSGNFGELRLGKNIYTNENVAIKFEKSNSRTPLLHNENKFYKRLSPYEGLPNIFFYGQTGKYNTLVLELLGASLEDLFNLCKREFSLKTVCMIAIQLIQRIEYVHSKHIIYRDIKPENFLIGRQSFNKHQTIHIIDFGLAKEYMTENNKHIPYSEHKSLTGTARYMSINTHLGREQSRRDDLEAIGHMIMYFLRGSLPWQGLKADTLKERYKKIGETKQSTTIEELCDGFPKEFADYMRYVRSLEFTESPDYKKLTKIFENLMKQKGWYPIDWQFDWIDKLGKYSKNSTSGSTKPVLNAQNLNNNSNGPLKVSYPKITNASTYDIVDPSLIKKNARSSSFVRTTIRELNQNNTFSSTNESNPYLSYSSFLKSNNFKYNRIVLNKNLRKN</sequence>
<dbReference type="EC" id="2.7.11.1" evidence="3"/>
<comment type="subcellular location">
    <subcellularLocation>
        <location evidence="1">Cytoplasm</location>
    </subcellularLocation>
</comment>
<dbReference type="InterPro" id="IPR011009">
    <property type="entry name" value="Kinase-like_dom_sf"/>
</dbReference>
<name>A0A813N3D6_9BILA</name>
<evidence type="ECO:0000256" key="9">
    <source>
        <dbReference type="ARBA" id="ARBA00022840"/>
    </source>
</evidence>
<feature type="domain" description="Protein kinase" evidence="15">
    <location>
        <begin position="90"/>
        <end position="359"/>
    </location>
</feature>
<keyword evidence="7 12" id="KW-0547">Nucleotide-binding</keyword>
<dbReference type="InterPro" id="IPR008271">
    <property type="entry name" value="Ser/Thr_kinase_AS"/>
</dbReference>
<dbReference type="GO" id="GO:0071944">
    <property type="term" value="C:cell periphery"/>
    <property type="evidence" value="ECO:0007669"/>
    <property type="project" value="UniProtKB-ARBA"/>
</dbReference>
<comment type="similarity">
    <text evidence="2">Belongs to the protein kinase superfamily. CK1 Ser/Thr protein kinase family. Casein kinase I subfamily.</text>
</comment>
<dbReference type="InterPro" id="IPR000719">
    <property type="entry name" value="Prot_kinase_dom"/>
</dbReference>
<evidence type="ECO:0000256" key="5">
    <source>
        <dbReference type="ARBA" id="ARBA00022527"/>
    </source>
</evidence>
<dbReference type="GO" id="GO:0005737">
    <property type="term" value="C:cytoplasm"/>
    <property type="evidence" value="ECO:0007669"/>
    <property type="project" value="UniProtKB-SubCell"/>
</dbReference>
<dbReference type="Gene3D" id="1.10.510.10">
    <property type="entry name" value="Transferase(Phosphotransferase) domain 1"/>
    <property type="match status" value="1"/>
</dbReference>
<dbReference type="GO" id="GO:0004674">
    <property type="term" value="F:protein serine/threonine kinase activity"/>
    <property type="evidence" value="ECO:0007669"/>
    <property type="project" value="UniProtKB-KW"/>
</dbReference>
<keyword evidence="5 13" id="KW-0723">Serine/threonine-protein kinase</keyword>
<dbReference type="SMART" id="SM00220">
    <property type="entry name" value="S_TKc"/>
    <property type="match status" value="1"/>
</dbReference>
<accession>A0A813N3D6</accession>
<keyword evidence="8" id="KW-0418">Kinase</keyword>
<evidence type="ECO:0000256" key="1">
    <source>
        <dbReference type="ARBA" id="ARBA00004496"/>
    </source>
</evidence>
<dbReference type="PANTHER" id="PTHR11909">
    <property type="entry name" value="CASEIN KINASE-RELATED"/>
    <property type="match status" value="1"/>
</dbReference>
<evidence type="ECO:0000256" key="13">
    <source>
        <dbReference type="RuleBase" id="RU000304"/>
    </source>
</evidence>
<keyword evidence="9 12" id="KW-0067">ATP-binding</keyword>
<evidence type="ECO:0000256" key="12">
    <source>
        <dbReference type="PROSITE-ProRule" id="PRU10141"/>
    </source>
</evidence>
<dbReference type="InterPro" id="IPR050235">
    <property type="entry name" value="CK1_Ser-Thr_kinase"/>
</dbReference>
<dbReference type="OrthoDB" id="5800476at2759"/>
<dbReference type="PROSITE" id="PS00107">
    <property type="entry name" value="PROTEIN_KINASE_ATP"/>
    <property type="match status" value="1"/>
</dbReference>
<evidence type="ECO:0000256" key="11">
    <source>
        <dbReference type="ARBA" id="ARBA00048679"/>
    </source>
</evidence>
<dbReference type="GO" id="GO:0032880">
    <property type="term" value="P:regulation of protein localization"/>
    <property type="evidence" value="ECO:0007669"/>
    <property type="project" value="UniProtKB-ARBA"/>
</dbReference>
<protein>
    <recommendedName>
        <fullName evidence="3">non-specific serine/threonine protein kinase</fullName>
        <ecNumber evidence="3">2.7.11.1</ecNumber>
    </recommendedName>
</protein>
<comment type="caution">
    <text evidence="16">The sequence shown here is derived from an EMBL/GenBank/DDBJ whole genome shotgun (WGS) entry which is preliminary data.</text>
</comment>
<feature type="compositionally biased region" description="Polar residues" evidence="14">
    <location>
        <begin position="62"/>
        <end position="82"/>
    </location>
</feature>
<dbReference type="EMBL" id="CAJNOC010000229">
    <property type="protein sequence ID" value="CAF0730455.1"/>
    <property type="molecule type" value="Genomic_DNA"/>
</dbReference>
<dbReference type="Pfam" id="PF00069">
    <property type="entry name" value="Pkinase"/>
    <property type="match status" value="1"/>
</dbReference>
<organism evidence="16 17">
    <name type="scientific">Brachionus calyciflorus</name>
    <dbReference type="NCBI Taxonomy" id="104777"/>
    <lineage>
        <taxon>Eukaryota</taxon>
        <taxon>Metazoa</taxon>
        <taxon>Spiralia</taxon>
        <taxon>Gnathifera</taxon>
        <taxon>Rotifera</taxon>
        <taxon>Eurotatoria</taxon>
        <taxon>Monogononta</taxon>
        <taxon>Pseudotrocha</taxon>
        <taxon>Ploima</taxon>
        <taxon>Brachionidae</taxon>
        <taxon>Brachionus</taxon>
    </lineage>
</organism>